<dbReference type="SUPFAM" id="SSF101904">
    <property type="entry name" value="GyrA/ParC C-terminal domain-like"/>
    <property type="match status" value="1"/>
</dbReference>
<dbReference type="GO" id="GO:0006265">
    <property type="term" value="P:DNA topological change"/>
    <property type="evidence" value="ECO:0007669"/>
    <property type="project" value="UniProtKB-UniRule"/>
</dbReference>
<dbReference type="Pfam" id="PF00521">
    <property type="entry name" value="DNA_topoisoIV"/>
    <property type="match status" value="1"/>
</dbReference>
<feature type="active site" description="O-(5'-phospho-DNA)-tyrosine intermediate" evidence="8">
    <location>
        <position position="130"/>
    </location>
</feature>
<reference evidence="10" key="1">
    <citation type="journal article" date="2017" name="Antimicrob. Agents Chemother.">
        <title>Mutations Associated with Decreased Susceptibility to Seven Antimicrobial Families in Field and Laboratory-Derived Mycoplasma bovis Strains.</title>
        <authorList>
            <person name="Sulyok K.M."/>
            <person name="Kreizinger Z."/>
            <person name="Wehmann E."/>
            <person name="Lysnyansky I."/>
            <person name="Banyai K."/>
            <person name="Marton S."/>
            <person name="Jerzsele A."/>
            <person name="Ronai Z."/>
            <person name="Turcsanyi I."/>
            <person name="Makrai L."/>
            <person name="Janosi S."/>
            <person name="Nagy S.A."/>
            <person name="Gyuranecz M."/>
        </authorList>
    </citation>
    <scope>NUCLEOTIDE SEQUENCE</scope>
    <source>
        <strain evidence="10">PG45Dano</strain>
    </source>
</reference>
<dbReference type="Pfam" id="PF03989">
    <property type="entry name" value="DNA_gyraseA_C"/>
    <property type="match status" value="4"/>
</dbReference>
<dbReference type="Gene3D" id="3.30.1360.40">
    <property type="match status" value="1"/>
</dbReference>
<keyword evidence="6" id="KW-0472">Membrane</keyword>
<dbReference type="NCBIfam" id="TIGR01061">
    <property type="entry name" value="parC_Gpos"/>
    <property type="match status" value="1"/>
</dbReference>
<dbReference type="InterPro" id="IPR013757">
    <property type="entry name" value="Topo_IIA_A_a_sf"/>
</dbReference>
<keyword evidence="4 8" id="KW-0799">Topoisomerase</keyword>
<evidence type="ECO:0000313" key="10">
    <source>
        <dbReference type="EMBL" id="APD25570.1"/>
    </source>
</evidence>
<dbReference type="SUPFAM" id="SSF56719">
    <property type="entry name" value="Type II DNA topoisomerase"/>
    <property type="match status" value="1"/>
</dbReference>
<evidence type="ECO:0000256" key="6">
    <source>
        <dbReference type="ARBA" id="ARBA00023136"/>
    </source>
</evidence>
<dbReference type="InterPro" id="IPR005741">
    <property type="entry name" value="TopoIV_A_Gpos"/>
</dbReference>
<dbReference type="EC" id="5.6.2.2" evidence="2"/>
<evidence type="ECO:0000256" key="1">
    <source>
        <dbReference type="ARBA" id="ARBA00000185"/>
    </source>
</evidence>
<name>A0A1J0MKS9_MYCBV</name>
<gene>
    <name evidence="10" type="primary">parC</name>
</gene>
<dbReference type="SMART" id="SM00434">
    <property type="entry name" value="TOP4c"/>
    <property type="match status" value="1"/>
</dbReference>
<dbReference type="InterPro" id="IPR006691">
    <property type="entry name" value="GyrA/parC_rep"/>
</dbReference>
<sequence>MNKKKEQQLNDLLSKIVQENLDTVVADRFSRYSKYVIQQRALPDVRDGLKPVQRRILYSMYDLGLQHNKPFKKSARVVGDVIGKYHPHCDSSIYDAMVRMGQEWKMGHTLVEMHGNVGSIDDDPAAAMRYTEARLSEIADYVIGDIKKNTVKFAPNFDDSEKEPVVMPVLIPNLLINGSTGIASGFATEMPPHNLNEILDAAIAKIKNPAIELSKIAKIIQGPDFPTGGVIYGTDGIHEAFERGKGRITLASRYNVYSDNKYKYIEITEIPYGVVKSKLVHEIDLIVDSEEVAGLIEVKDQTDRNGINILITLDKNVNENVIVNYLFLKTQMRIYYNYNNVVIDNHTPKTMGISALLDAYLKHVKDVKVKTIEFDLIKYKTRLEIVIGFLKVAKITDKVIEVIRKSENSKQGVIDNLMSAFDFTLNQATAIAELRLYKLSKTDEHTFILEKQELEEKIKQCELLLTNPDEFNNYLVSLFRDLKHKFGRIRRTSIEIEQINSSVNQEDLVKDEEVFLGISKFGYIKKVSKKTYESNLITTYGIKEDDNILFYDLASSLDKLLLFTNLGNYAYLPVFKVNESKWKEFGIHLSDFVDLSSGEEIVSVIKVSDFDVTNYVCMFTKKGQGKKVLLKDFDVSRFSKTFMAMKLKNDDELISAKLSNGLKDVLLITKNNFASLYSENDVPIYGLKSNGNKACYLASGDELVSFTVVKPNDSVALVSQSNKIRLINVSEISTVSKQNKGVPIFSKGRLNNAIVQCDPLLNETKLLLVNNQGQAHFEKIQNYFKQASTKFINFDADDIRTISLISNYSSTTNDNEFHSYEKESYDENQLMNKATETKNSIDLSIDEILSKVDELLKKDKK</sequence>
<dbReference type="PROSITE" id="PS52040">
    <property type="entry name" value="TOPO_IIA"/>
    <property type="match status" value="1"/>
</dbReference>
<dbReference type="InterPro" id="IPR035516">
    <property type="entry name" value="Gyrase/topoIV_suA_C"/>
</dbReference>
<dbReference type="GO" id="GO:0034335">
    <property type="term" value="F:DNA negative supercoiling activity"/>
    <property type="evidence" value="ECO:0007669"/>
    <property type="project" value="UniProtKB-ARBA"/>
</dbReference>
<organism evidence="10">
    <name type="scientific">Mycoplasmopsis bovis</name>
    <name type="common">Mycoplasma bovis</name>
    <dbReference type="NCBI Taxonomy" id="28903"/>
    <lineage>
        <taxon>Bacteria</taxon>
        <taxon>Bacillati</taxon>
        <taxon>Mycoplasmatota</taxon>
        <taxon>Mycoplasmoidales</taxon>
        <taxon>Metamycoplasmataceae</taxon>
        <taxon>Mycoplasmopsis</taxon>
    </lineage>
</organism>
<evidence type="ECO:0000256" key="4">
    <source>
        <dbReference type="ARBA" id="ARBA00023029"/>
    </source>
</evidence>
<dbReference type="NCBIfam" id="NF004044">
    <property type="entry name" value="PRK05561.1"/>
    <property type="match status" value="1"/>
</dbReference>
<evidence type="ECO:0000256" key="7">
    <source>
        <dbReference type="ARBA" id="ARBA00023235"/>
    </source>
</evidence>
<dbReference type="Gene3D" id="1.10.268.10">
    <property type="entry name" value="Topoisomerase, domain 3"/>
    <property type="match status" value="1"/>
</dbReference>
<dbReference type="GO" id="GO:0005694">
    <property type="term" value="C:chromosome"/>
    <property type="evidence" value="ECO:0007669"/>
    <property type="project" value="InterPro"/>
</dbReference>
<comment type="catalytic activity">
    <reaction evidence="1 8">
        <text>ATP-dependent breakage, passage and rejoining of double-stranded DNA.</text>
        <dbReference type="EC" id="5.6.2.2"/>
    </reaction>
</comment>
<dbReference type="InterPro" id="IPR013760">
    <property type="entry name" value="Topo_IIA-like_dom_sf"/>
</dbReference>
<dbReference type="InterPro" id="IPR013758">
    <property type="entry name" value="Topo_IIA_A/C_ab"/>
</dbReference>
<dbReference type="PANTHER" id="PTHR43493">
    <property type="entry name" value="DNA GYRASE/TOPOISOMERASE SUBUNIT A"/>
    <property type="match status" value="1"/>
</dbReference>
<evidence type="ECO:0000256" key="5">
    <source>
        <dbReference type="ARBA" id="ARBA00023125"/>
    </source>
</evidence>
<evidence type="ECO:0000256" key="8">
    <source>
        <dbReference type="PROSITE-ProRule" id="PRU01384"/>
    </source>
</evidence>
<dbReference type="GO" id="GO:0003677">
    <property type="term" value="F:DNA binding"/>
    <property type="evidence" value="ECO:0007669"/>
    <property type="project" value="UniProtKB-UniRule"/>
</dbReference>
<evidence type="ECO:0000256" key="2">
    <source>
        <dbReference type="ARBA" id="ARBA00012895"/>
    </source>
</evidence>
<feature type="domain" description="Topo IIA-type catalytic" evidence="9">
    <location>
        <begin position="42"/>
        <end position="508"/>
    </location>
</feature>
<keyword evidence="7 8" id="KW-0413">Isomerase</keyword>
<dbReference type="CDD" id="cd00187">
    <property type="entry name" value="TOP4c"/>
    <property type="match status" value="1"/>
</dbReference>
<dbReference type="InterPro" id="IPR050220">
    <property type="entry name" value="Type_II_DNA_Topoisomerases"/>
</dbReference>
<dbReference type="EMBL" id="KX462243">
    <property type="protein sequence ID" value="APD25570.1"/>
    <property type="molecule type" value="Genomic_DNA"/>
</dbReference>
<keyword evidence="5 8" id="KW-0238">DNA-binding</keyword>
<protein>
    <recommendedName>
        <fullName evidence="2">DNA topoisomerase (ATP-hydrolyzing)</fullName>
        <ecNumber evidence="2">5.6.2.2</ecNumber>
    </recommendedName>
</protein>
<proteinExistence type="predicted"/>
<dbReference type="Gene3D" id="3.90.199.10">
    <property type="entry name" value="Topoisomerase II, domain 5"/>
    <property type="match status" value="1"/>
</dbReference>
<dbReference type="PANTHER" id="PTHR43493:SF9">
    <property type="entry name" value="DNA TOPOISOMERASE 4 SUBUNIT A"/>
    <property type="match status" value="1"/>
</dbReference>
<dbReference type="Gene3D" id="2.120.10.90">
    <property type="entry name" value="DNA gyrase/topoisomerase IV, subunit A, C-terminal"/>
    <property type="match status" value="1"/>
</dbReference>
<dbReference type="GO" id="GO:0005524">
    <property type="term" value="F:ATP binding"/>
    <property type="evidence" value="ECO:0007669"/>
    <property type="project" value="InterPro"/>
</dbReference>
<dbReference type="GO" id="GO:0009330">
    <property type="term" value="C:DNA topoisomerase type II (double strand cut, ATP-hydrolyzing) complex"/>
    <property type="evidence" value="ECO:0007669"/>
    <property type="project" value="TreeGrafter"/>
</dbReference>
<dbReference type="AlphaFoldDB" id="A0A1J0MKS9"/>
<keyword evidence="3" id="KW-1003">Cell membrane</keyword>
<dbReference type="GO" id="GO:0005737">
    <property type="term" value="C:cytoplasm"/>
    <property type="evidence" value="ECO:0007669"/>
    <property type="project" value="TreeGrafter"/>
</dbReference>
<accession>A0A1J0MKS9</accession>
<dbReference type="InterPro" id="IPR002205">
    <property type="entry name" value="Topo_IIA_dom_A"/>
</dbReference>
<evidence type="ECO:0000259" key="9">
    <source>
        <dbReference type="PROSITE" id="PS52040"/>
    </source>
</evidence>
<evidence type="ECO:0000256" key="3">
    <source>
        <dbReference type="ARBA" id="ARBA00022475"/>
    </source>
</evidence>